<dbReference type="Pfam" id="PF23397">
    <property type="entry name" value="DUF7104"/>
    <property type="match status" value="1"/>
</dbReference>
<dbReference type="SUPFAM" id="SSF52540">
    <property type="entry name" value="P-loop containing nucleoside triphosphate hydrolases"/>
    <property type="match status" value="1"/>
</dbReference>
<dbReference type="Pfam" id="PF24883">
    <property type="entry name" value="NPHP3_N"/>
    <property type="match status" value="1"/>
</dbReference>
<evidence type="ECO:0000256" key="1">
    <source>
        <dbReference type="ARBA" id="ARBA00022737"/>
    </source>
</evidence>
<evidence type="ECO:0000259" key="4">
    <source>
        <dbReference type="Pfam" id="PF24883"/>
    </source>
</evidence>
<proteinExistence type="predicted"/>
<dbReference type="EMBL" id="JAAFOW010002420">
    <property type="protein sequence ID" value="KAF5257091.1"/>
    <property type="molecule type" value="Genomic_DNA"/>
</dbReference>
<dbReference type="PANTHER" id="PTHR10039">
    <property type="entry name" value="AMELOGENIN"/>
    <property type="match status" value="1"/>
</dbReference>
<dbReference type="AlphaFoldDB" id="A0A8H5EFR1"/>
<reference evidence="5" key="1">
    <citation type="submission" date="2020-02" db="EMBL/GenBank/DDBJ databases">
        <title>Identification and distribution of gene clusters putatively required for synthesis of sphingolipid metabolism inhibitors in phylogenetically diverse species of the filamentous fungus Fusarium.</title>
        <authorList>
            <person name="Kim H.-S."/>
            <person name="Busman M."/>
            <person name="Brown D.W."/>
            <person name="Divon H."/>
            <person name="Uhlig S."/>
            <person name="Proctor R.H."/>
        </authorList>
    </citation>
    <scope>NUCLEOTIDE SEQUENCE [LARGE SCALE GENOMIC DNA]</scope>
    <source>
        <strain evidence="5">NRRL 39464</strain>
    </source>
</reference>
<feature type="domain" description="GPI inositol-deacylase winged helix" evidence="3">
    <location>
        <begin position="585"/>
        <end position="664"/>
    </location>
</feature>
<dbReference type="InterPro" id="IPR056884">
    <property type="entry name" value="NPHP3-like_N"/>
</dbReference>
<dbReference type="Pfam" id="PF22939">
    <property type="entry name" value="WHD_GPIID"/>
    <property type="match status" value="1"/>
</dbReference>
<dbReference type="InterPro" id="IPR027417">
    <property type="entry name" value="P-loop_NTPase"/>
</dbReference>
<dbReference type="InterPro" id="IPR054471">
    <property type="entry name" value="GPIID_WHD"/>
</dbReference>
<dbReference type="Proteomes" id="UP000558688">
    <property type="component" value="Unassembled WGS sequence"/>
</dbReference>
<dbReference type="InterPro" id="IPR031359">
    <property type="entry name" value="NACHT_N"/>
</dbReference>
<name>A0A8H5EFR1_FUSOX</name>
<dbReference type="Gene3D" id="3.40.50.300">
    <property type="entry name" value="P-loop containing nucleotide triphosphate hydrolases"/>
    <property type="match status" value="1"/>
</dbReference>
<feature type="domain" description="NWD NACHT-NTPase N-terminal" evidence="2">
    <location>
        <begin position="44"/>
        <end position="220"/>
    </location>
</feature>
<dbReference type="PANTHER" id="PTHR10039:SF16">
    <property type="entry name" value="GPI INOSITOL-DEACYLASE"/>
    <property type="match status" value="1"/>
</dbReference>
<accession>A0A8H5EFR1</accession>
<comment type="caution">
    <text evidence="5">The sequence shown here is derived from an EMBL/GenBank/DDBJ whole genome shotgun (WGS) entry which is preliminary data.</text>
</comment>
<sequence length="862" mass="97362">MPPTLSKPNADDLWATAVNCLDKNLRAKIDFDHEKIETVSVVLQLTKNAQRECDAKAWRLRRKNGATVSVRDVLAKVIKWVNHFKEIGDIAVQYDPGHAALPWAGVRFLLQIVIGDFQAYNFVLESIENLTELLCHHACVEELLLQFSKAPTNGPSASNPAHELRQALVQLYTSVLTYLAHARAYYQQSTAKRLVKSALLQPSDLEESFTVIADAQSKVDRCLHVANIQDELDRHDRLKDMLAALQAPLSRWSDELNKITDQLDKIKRREILQWLSKEPYRKHHQLVREGIVEGTGQWLLSDPVYLQWKEESASSILWLHGIPGSGKSKLVSLIVEDAVVAFEKHQRPPPAYFYCSRSPAEPARADPEAVLASIARQLSCLKPGHALLQPTIAVYDAHEEEGFAAESLRLHETCTLIMRLSENYPMLTIILDALDECNPATRESLVSTMEHILKESPCLVKIFVSSRDDQDIVYRLRHYPNLEISSHKNSGDIAKFVESETGRLMNSGKLLRYSSAQQALKQKIIQRVASDAQGMFRWASLQLEALCELKSDEAVLERLGRLPRTLEELYKEIFQKIEDYPSASDRQYAKHIFSWLLCAQRRLYSAELLSAVSMAVPQQQLQSDQILDFCCNLVVLDTHLDTFRFAHLSVREFLEKHEGYASSFSNELAAETCLVAIFGLATDQFSKSLLSKLGYHGGIGSTKLKEYSYEFWAPHCQAAAERRKQGKLRELLQKFTQSELAVGSALFKWNAYLNYLPLGIDHDLRRKLRACCTAAGSWVFIACAFDIYELLYKNTGSVIDELQNEDNETCEQVAAAAGSVEALSNLLSVYNARVTEDVVEAAAHNWENGEEVMALLLYRRGI</sequence>
<feature type="domain" description="Nephrocystin 3-like N-terminal" evidence="4">
    <location>
        <begin position="294"/>
        <end position="467"/>
    </location>
</feature>
<evidence type="ECO:0000259" key="2">
    <source>
        <dbReference type="Pfam" id="PF17100"/>
    </source>
</evidence>
<evidence type="ECO:0000313" key="6">
    <source>
        <dbReference type="Proteomes" id="UP000558688"/>
    </source>
</evidence>
<evidence type="ECO:0000259" key="3">
    <source>
        <dbReference type="Pfam" id="PF22939"/>
    </source>
</evidence>
<organism evidence="5 6">
    <name type="scientific">Fusarium oxysporum</name>
    <name type="common">Fusarium vascular wilt</name>
    <dbReference type="NCBI Taxonomy" id="5507"/>
    <lineage>
        <taxon>Eukaryota</taxon>
        <taxon>Fungi</taxon>
        <taxon>Dikarya</taxon>
        <taxon>Ascomycota</taxon>
        <taxon>Pezizomycotina</taxon>
        <taxon>Sordariomycetes</taxon>
        <taxon>Hypocreomycetidae</taxon>
        <taxon>Hypocreales</taxon>
        <taxon>Nectriaceae</taxon>
        <taxon>Fusarium</taxon>
        <taxon>Fusarium oxysporum species complex</taxon>
    </lineage>
</organism>
<keyword evidence="1" id="KW-0677">Repeat</keyword>
<gene>
    <name evidence="5" type="ORF">FOXYS1_12402</name>
</gene>
<protein>
    <recommendedName>
        <fullName evidence="7">NWD NACHT-NTPase N-terminal domain-containing protein</fullName>
    </recommendedName>
</protein>
<evidence type="ECO:0008006" key="7">
    <source>
        <dbReference type="Google" id="ProtNLM"/>
    </source>
</evidence>
<dbReference type="Pfam" id="PF17100">
    <property type="entry name" value="NACHT_N"/>
    <property type="match status" value="1"/>
</dbReference>
<evidence type="ECO:0000313" key="5">
    <source>
        <dbReference type="EMBL" id="KAF5257091.1"/>
    </source>
</evidence>
<dbReference type="InterPro" id="IPR055530">
    <property type="entry name" value="DUF7104"/>
</dbReference>